<dbReference type="eggNOG" id="ENOG50325VT">
    <property type="taxonomic scope" value="Bacteria"/>
</dbReference>
<evidence type="ECO:0000313" key="1">
    <source>
        <dbReference type="EMBL" id="EDN78982.1"/>
    </source>
</evidence>
<organism evidence="1 2">
    <name type="scientific">Mediterraneibacter gnavus (strain ATCC 29149 / DSM 114966 / JCM 6515 / VPI C7-9)</name>
    <name type="common">Ruminococcus gnavus</name>
    <dbReference type="NCBI Taxonomy" id="411470"/>
    <lineage>
        <taxon>Bacteria</taxon>
        <taxon>Bacillati</taxon>
        <taxon>Bacillota</taxon>
        <taxon>Clostridia</taxon>
        <taxon>Lachnospirales</taxon>
        <taxon>Lachnospiraceae</taxon>
        <taxon>Mediterraneibacter</taxon>
    </lineage>
</organism>
<reference evidence="1 2" key="2">
    <citation type="submission" date="2007-06" db="EMBL/GenBank/DDBJ databases">
        <title>Draft genome sequence of Ruminococcus gnavus (ATCC 29149).</title>
        <authorList>
            <person name="Sudarsanam P."/>
            <person name="Ley R."/>
            <person name="Guruge J."/>
            <person name="Turnbaugh P.J."/>
            <person name="Mahowald M."/>
            <person name="Liep D."/>
            <person name="Gordon J."/>
        </authorList>
    </citation>
    <scope>NUCLEOTIDE SEQUENCE [LARGE SCALE GENOMIC DNA]</scope>
    <source>
        <strain evidence="1 2">ATCC 29149</strain>
    </source>
</reference>
<dbReference type="EMBL" id="AAYG02000005">
    <property type="protein sequence ID" value="EDN78982.1"/>
    <property type="molecule type" value="Genomic_DNA"/>
</dbReference>
<sequence>MHNEMWRDVVSESVRRLRLSQLSGCIFYLSEECFQEVFKNRKTLFNCLKKRYNHSIKTGRCSMEQKEQTKCMGSDGMQKMNGVINADLMTVEEIHQKLDAGYKDMENGRVREASEVFAEFR</sequence>
<dbReference type="AlphaFoldDB" id="A7AYX7"/>
<accession>A7AYX7</accession>
<name>A7AYX7_MEDG7</name>
<dbReference type="Proteomes" id="UP000004410">
    <property type="component" value="Unassembled WGS sequence"/>
</dbReference>
<reference evidence="1 2" key="1">
    <citation type="submission" date="2007-04" db="EMBL/GenBank/DDBJ databases">
        <authorList>
            <person name="Fulton L."/>
            <person name="Clifton S."/>
            <person name="Fulton B."/>
            <person name="Xu J."/>
            <person name="Minx P."/>
            <person name="Pepin K.H."/>
            <person name="Johnson M."/>
            <person name="Thiruvilangam P."/>
            <person name="Bhonagiri V."/>
            <person name="Nash W.E."/>
            <person name="Mardis E.R."/>
            <person name="Wilson R.K."/>
        </authorList>
    </citation>
    <scope>NUCLEOTIDE SEQUENCE [LARGE SCALE GENOMIC DNA]</scope>
    <source>
        <strain evidence="1 2">ATCC 29149</strain>
    </source>
</reference>
<gene>
    <name evidence="1" type="ORF">RUMGNA_00492</name>
</gene>
<dbReference type="PaxDb" id="411470-RUMGNA_00492"/>
<proteinExistence type="predicted"/>
<comment type="caution">
    <text evidence="1">The sequence shown here is derived from an EMBL/GenBank/DDBJ whole genome shotgun (WGS) entry which is preliminary data.</text>
</comment>
<protein>
    <submittedName>
        <fullName evidence="1">Uncharacterized protein</fullName>
    </submittedName>
</protein>
<evidence type="ECO:0000313" key="2">
    <source>
        <dbReference type="Proteomes" id="UP000004410"/>
    </source>
</evidence>